<dbReference type="Gene3D" id="3.30.2140.20">
    <property type="match status" value="1"/>
</dbReference>
<reference evidence="3 4" key="1">
    <citation type="submission" date="2021-01" db="EMBL/GenBank/DDBJ databases">
        <title>Genomic Encyclopedia of Type Strains, Phase IV (KMG-IV): sequencing the most valuable type-strain genomes for metagenomic binning, comparative biology and taxonomic classification.</title>
        <authorList>
            <person name="Goeker M."/>
        </authorList>
    </citation>
    <scope>NUCLEOTIDE SEQUENCE [LARGE SCALE GENOMIC DNA]</scope>
    <source>
        <strain evidence="3 4">DSM 24834</strain>
    </source>
</reference>
<proteinExistence type="inferred from homology"/>
<comment type="caution">
    <text evidence="3">The sequence shown here is derived from an EMBL/GenBank/DDBJ whole genome shotgun (WGS) entry which is preliminary data.</text>
</comment>
<dbReference type="InterPro" id="IPR038765">
    <property type="entry name" value="Papain-like_cys_pep_sf"/>
</dbReference>
<dbReference type="InterPro" id="IPR053710">
    <property type="entry name" value="Arylamine_NAT_domain_sf"/>
</dbReference>
<dbReference type="SUPFAM" id="SSF54001">
    <property type="entry name" value="Cysteine proteinases"/>
    <property type="match status" value="1"/>
</dbReference>
<keyword evidence="3" id="KW-0808">Transferase</keyword>
<dbReference type="EC" id="2.3.1.118" evidence="3"/>
<evidence type="ECO:0000256" key="1">
    <source>
        <dbReference type="ARBA" id="ARBA00006547"/>
    </source>
</evidence>
<dbReference type="PRINTS" id="PR01543">
    <property type="entry name" value="ANATRNSFRASE"/>
</dbReference>
<organism evidence="3 4">
    <name type="scientific">Rossellomorea pakistanensis</name>
    <dbReference type="NCBI Taxonomy" id="992288"/>
    <lineage>
        <taxon>Bacteria</taxon>
        <taxon>Bacillati</taxon>
        <taxon>Bacillota</taxon>
        <taxon>Bacilli</taxon>
        <taxon>Bacillales</taxon>
        <taxon>Bacillaceae</taxon>
        <taxon>Rossellomorea</taxon>
    </lineage>
</organism>
<dbReference type="PANTHER" id="PTHR11786:SF0">
    <property type="entry name" value="ARYLAMINE N-ACETYLTRANSFERASE 4-RELATED"/>
    <property type="match status" value="1"/>
</dbReference>
<sequence length="259" mass="29904">MDELNELFRKRVGISKKGRITFEHLDTVLEKTAKTIPFENLCIIENRTTDITKGNLVNKMLMKNEGGLCYELNSILYFFLEANGFNVNLVRGVIFNHEAEDWLTLGRTHVAILLNHENETFLVDTGFGGNLPLRPVPLNGRTITSNNGEFRVSRMNNKHGDYILEMKIKHKDQDWRIGYTFDSKQPVQEVSEFNEIQKILIENEESPFNKNPLVTQLTAKGNKTLTDTTFTEWVDGELKKDKVDNDRFKELAKLYFGLE</sequence>
<protein>
    <submittedName>
        <fullName evidence="3">N-hydroxyarylamine O-acetyltransferase</fullName>
        <ecNumber evidence="3">2.3.1.118</ecNumber>
    </submittedName>
</protein>
<dbReference type="EMBL" id="JAFBDZ010000001">
    <property type="protein sequence ID" value="MBM7583695.1"/>
    <property type="molecule type" value="Genomic_DNA"/>
</dbReference>
<evidence type="ECO:0000256" key="2">
    <source>
        <dbReference type="RuleBase" id="RU003452"/>
    </source>
</evidence>
<dbReference type="GO" id="GO:0046990">
    <property type="term" value="F:N-hydroxyarylamine O-acetyltransferase activity"/>
    <property type="evidence" value="ECO:0007669"/>
    <property type="project" value="UniProtKB-EC"/>
</dbReference>
<gene>
    <name evidence="3" type="ORF">JOC86_000232</name>
</gene>
<keyword evidence="3" id="KW-0012">Acyltransferase</keyword>
<dbReference type="RefSeq" id="WP_205167940.1">
    <property type="nucleotide sequence ID" value="NZ_JAFBDZ010000001.1"/>
</dbReference>
<evidence type="ECO:0000313" key="4">
    <source>
        <dbReference type="Proteomes" id="UP001646157"/>
    </source>
</evidence>
<name>A0ABS2N7B4_9BACI</name>
<dbReference type="InterPro" id="IPR001447">
    <property type="entry name" value="Arylamine_N-AcTrfase"/>
</dbReference>
<dbReference type="Pfam" id="PF00797">
    <property type="entry name" value="Acetyltransf_2"/>
    <property type="match status" value="1"/>
</dbReference>
<keyword evidence="4" id="KW-1185">Reference proteome</keyword>
<comment type="similarity">
    <text evidence="1 2">Belongs to the arylamine N-acetyltransferase family.</text>
</comment>
<evidence type="ECO:0000313" key="3">
    <source>
        <dbReference type="EMBL" id="MBM7583695.1"/>
    </source>
</evidence>
<dbReference type="Proteomes" id="UP001646157">
    <property type="component" value="Unassembled WGS sequence"/>
</dbReference>
<dbReference type="PANTHER" id="PTHR11786">
    <property type="entry name" value="N-HYDROXYARYLAMINE O-ACETYLTRANSFERASE"/>
    <property type="match status" value="1"/>
</dbReference>
<accession>A0ABS2N7B4</accession>